<gene>
    <name evidence="3" type="ORF">MKUB_20510</name>
</gene>
<organism evidence="3 4">
    <name type="scientific">Mycobacterium kubicae</name>
    <dbReference type="NCBI Taxonomy" id="120959"/>
    <lineage>
        <taxon>Bacteria</taxon>
        <taxon>Bacillati</taxon>
        <taxon>Actinomycetota</taxon>
        <taxon>Actinomycetes</taxon>
        <taxon>Mycobacteriales</taxon>
        <taxon>Mycobacteriaceae</taxon>
        <taxon>Mycobacterium</taxon>
        <taxon>Mycobacterium simiae complex</taxon>
    </lineage>
</organism>
<dbReference type="Gene3D" id="3.90.1750.20">
    <property type="entry name" value="Putative Large Serine Recombinase, Chain B, Domain 2"/>
    <property type="match status" value="1"/>
</dbReference>
<comment type="caution">
    <text evidence="3">The sequence shown here is derived from an EMBL/GenBank/DDBJ whole genome shotgun (WGS) entry which is preliminary data.</text>
</comment>
<evidence type="ECO:0000313" key="3">
    <source>
        <dbReference type="EMBL" id="GFG64561.1"/>
    </source>
</evidence>
<dbReference type="Proteomes" id="UP000465306">
    <property type="component" value="Unassembled WGS sequence"/>
</dbReference>
<feature type="compositionally biased region" description="Basic and acidic residues" evidence="1">
    <location>
        <begin position="1"/>
        <end position="10"/>
    </location>
</feature>
<dbReference type="Pfam" id="PF07508">
    <property type="entry name" value="Recombinase"/>
    <property type="match status" value="1"/>
</dbReference>
<dbReference type="InterPro" id="IPR038109">
    <property type="entry name" value="DNA_bind_recomb_sf"/>
</dbReference>
<evidence type="ECO:0000259" key="2">
    <source>
        <dbReference type="Pfam" id="PF07508"/>
    </source>
</evidence>
<reference evidence="3 4" key="1">
    <citation type="journal article" date="2019" name="Emerg. Microbes Infect.">
        <title>Comprehensive subspecies identification of 175 nontuberculous mycobacteria species based on 7547 genomic profiles.</title>
        <authorList>
            <person name="Matsumoto Y."/>
            <person name="Kinjo T."/>
            <person name="Motooka D."/>
            <person name="Nabeya D."/>
            <person name="Jung N."/>
            <person name="Uechi K."/>
            <person name="Horii T."/>
            <person name="Iida T."/>
            <person name="Fujita J."/>
            <person name="Nakamura S."/>
        </authorList>
    </citation>
    <scope>NUCLEOTIDE SEQUENCE [LARGE SCALE GENOMIC DNA]</scope>
    <source>
        <strain evidence="3 4">JCM 13573</strain>
    </source>
</reference>
<sequence length="99" mass="11072">MPDVERRGRADAALGEAKNADGQTIRDAQPVVERRKWTQPQVSNFLRKPRNAGLRDHNGVVVGKGTWPALVDEDTWRAVKACWKRPDGHRAARRCAATC</sequence>
<dbReference type="EMBL" id="BLKU01000003">
    <property type="protein sequence ID" value="GFG64561.1"/>
    <property type="molecule type" value="Genomic_DNA"/>
</dbReference>
<feature type="region of interest" description="Disordered" evidence="1">
    <location>
        <begin position="1"/>
        <end position="24"/>
    </location>
</feature>
<protein>
    <recommendedName>
        <fullName evidence="2">Recombinase domain-containing protein</fullName>
    </recommendedName>
</protein>
<feature type="domain" description="Recombinase" evidence="2">
    <location>
        <begin position="29"/>
        <end position="81"/>
    </location>
</feature>
<proteinExistence type="predicted"/>
<name>A0ABQ1BLJ7_9MYCO</name>
<accession>A0ABQ1BLJ7</accession>
<evidence type="ECO:0000256" key="1">
    <source>
        <dbReference type="SAM" id="MobiDB-lite"/>
    </source>
</evidence>
<dbReference type="InterPro" id="IPR011109">
    <property type="entry name" value="DNA_bind_recombinase_dom"/>
</dbReference>
<keyword evidence="4" id="KW-1185">Reference proteome</keyword>
<evidence type="ECO:0000313" key="4">
    <source>
        <dbReference type="Proteomes" id="UP000465306"/>
    </source>
</evidence>